<protein>
    <recommendedName>
        <fullName evidence="2">Alfin N-terminal domain-containing protein</fullName>
    </recommendedName>
</protein>
<dbReference type="STRING" id="307507.A0A2V0PBZ8"/>
<dbReference type="GO" id="GO:0000976">
    <property type="term" value="F:transcription cis-regulatory region binding"/>
    <property type="evidence" value="ECO:0007669"/>
    <property type="project" value="TreeGrafter"/>
</dbReference>
<gene>
    <name evidence="3" type="ORF">Rsub_09532</name>
</gene>
<feature type="region of interest" description="Disordered" evidence="1">
    <location>
        <begin position="508"/>
        <end position="648"/>
    </location>
</feature>
<accession>A0A2V0PBZ8</accession>
<reference evidence="3 4" key="1">
    <citation type="journal article" date="2018" name="Sci. Rep.">
        <title>Raphidocelis subcapitata (=Pseudokirchneriella subcapitata) provides an insight into genome evolution and environmental adaptations in the Sphaeropleales.</title>
        <authorList>
            <person name="Suzuki S."/>
            <person name="Yamaguchi H."/>
            <person name="Nakajima N."/>
            <person name="Kawachi M."/>
        </authorList>
    </citation>
    <scope>NUCLEOTIDE SEQUENCE [LARGE SCALE GENOMIC DNA]</scope>
    <source>
        <strain evidence="3 4">NIES-35</strain>
    </source>
</reference>
<dbReference type="InterPro" id="IPR015424">
    <property type="entry name" value="PyrdxlP-dep_Trfase"/>
</dbReference>
<feature type="compositionally biased region" description="Acidic residues" evidence="1">
    <location>
        <begin position="584"/>
        <end position="599"/>
    </location>
</feature>
<name>A0A2V0PBZ8_9CHLO</name>
<organism evidence="3 4">
    <name type="scientific">Raphidocelis subcapitata</name>
    <dbReference type="NCBI Taxonomy" id="307507"/>
    <lineage>
        <taxon>Eukaryota</taxon>
        <taxon>Viridiplantae</taxon>
        <taxon>Chlorophyta</taxon>
        <taxon>core chlorophytes</taxon>
        <taxon>Chlorophyceae</taxon>
        <taxon>CS clade</taxon>
        <taxon>Sphaeropleales</taxon>
        <taxon>Selenastraceae</taxon>
        <taxon>Raphidocelis</taxon>
    </lineage>
</organism>
<feature type="compositionally biased region" description="Low complexity" evidence="1">
    <location>
        <begin position="665"/>
        <end position="698"/>
    </location>
</feature>
<feature type="domain" description="Alfin N-terminal" evidence="2">
    <location>
        <begin position="20"/>
        <end position="144"/>
    </location>
</feature>
<feature type="compositionally biased region" description="Low complexity" evidence="1">
    <location>
        <begin position="511"/>
        <end position="544"/>
    </location>
</feature>
<dbReference type="PANTHER" id="PTHR12321">
    <property type="entry name" value="CPG BINDING PROTEIN"/>
    <property type="match status" value="1"/>
</dbReference>
<dbReference type="InterPro" id="IPR045104">
    <property type="entry name" value="Alfin"/>
</dbReference>
<dbReference type="AlphaFoldDB" id="A0A2V0PBZ8"/>
<evidence type="ECO:0000259" key="2">
    <source>
        <dbReference type="Pfam" id="PF12165"/>
    </source>
</evidence>
<dbReference type="Proteomes" id="UP000247498">
    <property type="component" value="Unassembled WGS sequence"/>
</dbReference>
<dbReference type="OrthoDB" id="24581at2759"/>
<dbReference type="EMBL" id="BDRX01000091">
    <property type="protein sequence ID" value="GBF97059.1"/>
    <property type="molecule type" value="Genomic_DNA"/>
</dbReference>
<sequence>MSGTGRAAQQPARPPRFPRTVDEIFDDFCRRRHALQTALTDDADALFDQCDPSRQNVCLYGDRSGAWVVGPPTSALPGDLPEPCLGINFARDGMGRKDWLALVACHSDAWLFSVAFFFAARLDAAGRAALFAALNRQPTLFEIAIGRAAPAPAPEQGRVVGVEEWERRRQQRQQGQAGGGGTKRRAEGSPGGSPGGSGGGSPGSGGGTGVGAPPAPLLPPLPFKQPPASASGAKQPEPSGRPMVDTDIGPTLQGRYTEVTMKYQGGHMPPEEAAAFEAGPLAGEMVALRLCDDEGKVPGWQVPPLETYIPLLRAHLAAARAAPAGVAGAAAAPRGMLLFTPGPLTTSARVKQAMLVDAGSRDARFVELVRDVRRRLVTAAGVSEEDYTAVLMQGSGTFGNEAVIGSAVPPDGRLLVAVNGAYGARLAGIAARLGIEVARAESPEHLPADVAAFTAALAEAEGAALGAAGGGGLFPADATHARRPAPACSRHPAKALMAATREELGLPEPPAAATAAAKPSGARPPAGAAGAGAAAARASEPQQKQKQKEGGKERGSKERGEKKKAKKQRTEEAGERGAGPSAAVEEEKEEEEEEEEEDPPPPPPKQQQQQQPKAKPKQQQQQQEPATPKVAGGAAAAASAGASAGGRAGGRLVGVLRSVIGAVSSVVPGSAGPSRATPTPTPSAATQPSAAAQPSGATDAGTDPRAGAPRAKGSPSGGRGARGAPPLGSPLGGSPLTRAQQKRQAGEGRPEKRLKRGDGGGAA</sequence>
<dbReference type="GO" id="GO:0042393">
    <property type="term" value="F:histone binding"/>
    <property type="evidence" value="ECO:0007669"/>
    <property type="project" value="InterPro"/>
</dbReference>
<dbReference type="InParanoid" id="A0A2V0PBZ8"/>
<dbReference type="SUPFAM" id="SSF53383">
    <property type="entry name" value="PLP-dependent transferases"/>
    <property type="match status" value="1"/>
</dbReference>
<dbReference type="InterPro" id="IPR021998">
    <property type="entry name" value="Alfin_N"/>
</dbReference>
<evidence type="ECO:0000256" key="1">
    <source>
        <dbReference type="SAM" id="MobiDB-lite"/>
    </source>
</evidence>
<keyword evidence="4" id="KW-1185">Reference proteome</keyword>
<comment type="caution">
    <text evidence="3">The sequence shown here is derived from an EMBL/GenBank/DDBJ whole genome shotgun (WGS) entry which is preliminary data.</text>
</comment>
<dbReference type="GO" id="GO:0003712">
    <property type="term" value="F:transcription coregulator activity"/>
    <property type="evidence" value="ECO:0007669"/>
    <property type="project" value="TreeGrafter"/>
</dbReference>
<dbReference type="GO" id="GO:0006355">
    <property type="term" value="P:regulation of DNA-templated transcription"/>
    <property type="evidence" value="ECO:0007669"/>
    <property type="project" value="InterPro"/>
</dbReference>
<evidence type="ECO:0000313" key="3">
    <source>
        <dbReference type="EMBL" id="GBF97059.1"/>
    </source>
</evidence>
<dbReference type="InterPro" id="IPR015421">
    <property type="entry name" value="PyrdxlP-dep_Trfase_major"/>
</dbReference>
<feature type="region of interest" description="Disordered" evidence="1">
    <location>
        <begin position="166"/>
        <end position="250"/>
    </location>
</feature>
<feature type="compositionally biased region" description="Low complexity" evidence="1">
    <location>
        <begin position="606"/>
        <end position="642"/>
    </location>
</feature>
<feature type="compositionally biased region" description="Basic and acidic residues" evidence="1">
    <location>
        <begin position="546"/>
        <end position="561"/>
    </location>
</feature>
<dbReference type="Pfam" id="PF12165">
    <property type="entry name" value="Alfin"/>
    <property type="match status" value="1"/>
</dbReference>
<dbReference type="GO" id="GO:0005634">
    <property type="term" value="C:nucleus"/>
    <property type="evidence" value="ECO:0007669"/>
    <property type="project" value="TreeGrafter"/>
</dbReference>
<evidence type="ECO:0000313" key="4">
    <source>
        <dbReference type="Proteomes" id="UP000247498"/>
    </source>
</evidence>
<dbReference type="Gene3D" id="3.40.640.10">
    <property type="entry name" value="Type I PLP-dependent aspartate aminotransferase-like (Major domain)"/>
    <property type="match status" value="1"/>
</dbReference>
<feature type="compositionally biased region" description="Pro residues" evidence="1">
    <location>
        <begin position="213"/>
        <end position="225"/>
    </location>
</feature>
<proteinExistence type="predicted"/>
<feature type="region of interest" description="Disordered" evidence="1">
    <location>
        <begin position="665"/>
        <end position="763"/>
    </location>
</feature>
<dbReference type="PANTHER" id="PTHR12321:SF98">
    <property type="entry name" value="PHD FINGER PROTEIN ALFIN-LIKE 5"/>
    <property type="match status" value="1"/>
</dbReference>
<dbReference type="Gene3D" id="1.10.3210.10">
    <property type="entry name" value="Hypothetical protein af1432"/>
    <property type="match status" value="1"/>
</dbReference>
<feature type="compositionally biased region" description="Gly residues" evidence="1">
    <location>
        <begin position="189"/>
        <end position="210"/>
    </location>
</feature>